<sequence length="150" mass="16989">MRETECGFSIPVQCSSWQNRLNIRWVPLIGNIIYCSYIDKRSHARRNLLSLDERAVFPLRQIALCAMFADERIAVARSSWQVTIWIRVLFAFAGSLVLILSPRVSRLTQGLRVSGNRRNLTGGCPVSIPLRSSSSLSLVYLSSFNKVLLF</sequence>
<dbReference type="AlphaFoldDB" id="A0ABD1XDX4"/>
<accession>A0ABD1XDX4</accession>
<comment type="caution">
    <text evidence="1">The sequence shown here is derived from an EMBL/GenBank/DDBJ whole genome shotgun (WGS) entry which is preliminary data.</text>
</comment>
<dbReference type="Proteomes" id="UP001605036">
    <property type="component" value="Unassembled WGS sequence"/>
</dbReference>
<name>A0ABD1XDX4_9MARC</name>
<protein>
    <submittedName>
        <fullName evidence="1">Uncharacterized protein</fullName>
    </submittedName>
</protein>
<gene>
    <name evidence="2" type="ORF">R1flu_008783</name>
    <name evidence="1" type="ORF">R1flu_017281</name>
</gene>
<organism evidence="1 3">
    <name type="scientific">Riccia fluitans</name>
    <dbReference type="NCBI Taxonomy" id="41844"/>
    <lineage>
        <taxon>Eukaryota</taxon>
        <taxon>Viridiplantae</taxon>
        <taxon>Streptophyta</taxon>
        <taxon>Embryophyta</taxon>
        <taxon>Marchantiophyta</taxon>
        <taxon>Marchantiopsida</taxon>
        <taxon>Marchantiidae</taxon>
        <taxon>Marchantiales</taxon>
        <taxon>Ricciaceae</taxon>
        <taxon>Riccia</taxon>
    </lineage>
</organism>
<keyword evidence="3" id="KW-1185">Reference proteome</keyword>
<dbReference type="EMBL" id="JBHFFA010000107">
    <property type="protein sequence ID" value="KAL2603031.1"/>
    <property type="molecule type" value="Genomic_DNA"/>
</dbReference>
<evidence type="ECO:0000313" key="2">
    <source>
        <dbReference type="EMBL" id="KAL2603096.1"/>
    </source>
</evidence>
<dbReference type="EMBL" id="JBHFFA010000068">
    <property type="protein sequence ID" value="KAL2603096.1"/>
    <property type="molecule type" value="Genomic_DNA"/>
</dbReference>
<evidence type="ECO:0000313" key="1">
    <source>
        <dbReference type="EMBL" id="KAL2603031.1"/>
    </source>
</evidence>
<evidence type="ECO:0000313" key="3">
    <source>
        <dbReference type="Proteomes" id="UP001605036"/>
    </source>
</evidence>
<proteinExistence type="predicted"/>
<reference evidence="1 3" key="1">
    <citation type="submission" date="2024-09" db="EMBL/GenBank/DDBJ databases">
        <title>Chromosome-scale assembly of Riccia fluitans.</title>
        <authorList>
            <person name="Paukszto L."/>
            <person name="Sawicki J."/>
            <person name="Karawczyk K."/>
            <person name="Piernik-Szablinska J."/>
            <person name="Szczecinska M."/>
            <person name="Mazdziarz M."/>
        </authorList>
    </citation>
    <scope>NUCLEOTIDE SEQUENCE [LARGE SCALE GENOMIC DNA]</scope>
    <source>
        <strain evidence="1">Rf_01</strain>
        <tissue evidence="1">Aerial parts of the thallus</tissue>
    </source>
</reference>